<keyword evidence="1" id="KW-0812">Transmembrane</keyword>
<protein>
    <submittedName>
        <fullName evidence="2">Uncharacterized protein</fullName>
    </submittedName>
</protein>
<dbReference type="Proteomes" id="UP001481872">
    <property type="component" value="Unassembled WGS sequence"/>
</dbReference>
<evidence type="ECO:0000256" key="1">
    <source>
        <dbReference type="SAM" id="Phobius"/>
    </source>
</evidence>
<accession>A0ABV1J6X3</accession>
<name>A0ABV1J6X3_9FIRM</name>
<keyword evidence="1" id="KW-1133">Transmembrane helix</keyword>
<feature type="transmembrane region" description="Helical" evidence="1">
    <location>
        <begin position="68"/>
        <end position="85"/>
    </location>
</feature>
<dbReference type="EMBL" id="JBBNPS010000017">
    <property type="protein sequence ID" value="MEQ3353940.1"/>
    <property type="molecule type" value="Genomic_DNA"/>
</dbReference>
<keyword evidence="3" id="KW-1185">Reference proteome</keyword>
<keyword evidence="1" id="KW-0472">Membrane</keyword>
<reference evidence="2 3" key="1">
    <citation type="submission" date="2024-04" db="EMBL/GenBank/DDBJ databases">
        <title>Human intestinal bacterial collection.</title>
        <authorList>
            <person name="Pauvert C."/>
            <person name="Hitch T.C.A."/>
            <person name="Clavel T."/>
        </authorList>
    </citation>
    <scope>NUCLEOTIDE SEQUENCE [LARGE SCALE GENOMIC DNA]</scope>
    <source>
        <strain evidence="2 3">CLA-SR-H026</strain>
    </source>
</reference>
<evidence type="ECO:0000313" key="3">
    <source>
        <dbReference type="Proteomes" id="UP001481872"/>
    </source>
</evidence>
<proteinExistence type="predicted"/>
<comment type="caution">
    <text evidence="2">The sequence shown here is derived from an EMBL/GenBank/DDBJ whole genome shotgun (WGS) entry which is preliminary data.</text>
</comment>
<gene>
    <name evidence="2" type="ORF">AAA081_06505</name>
</gene>
<sequence length="94" mass="10282">MWLVFGVGAAAFALFNLVKLDKHREIFRWASLSLTALALCAFYGDGAARVARDDWGGLMDTMPTLSRALWILTIVSIVLNGMDLFKEGGSSQSK</sequence>
<dbReference type="RefSeq" id="WP_349054236.1">
    <property type="nucleotide sequence ID" value="NZ_JBBNPS010000017.1"/>
</dbReference>
<evidence type="ECO:0000313" key="2">
    <source>
        <dbReference type="EMBL" id="MEQ3353940.1"/>
    </source>
</evidence>
<organism evidence="2 3">
    <name type="scientific">Aedoeadaptatus acetigenes</name>
    <dbReference type="NCBI Taxonomy" id="2981723"/>
    <lineage>
        <taxon>Bacteria</taxon>
        <taxon>Bacillati</taxon>
        <taxon>Bacillota</taxon>
        <taxon>Tissierellia</taxon>
        <taxon>Tissierellales</taxon>
        <taxon>Peptoniphilaceae</taxon>
        <taxon>Aedoeadaptatus</taxon>
    </lineage>
</organism>